<dbReference type="EMBL" id="JADGJW010000119">
    <property type="protein sequence ID" value="KAJ3223732.1"/>
    <property type="molecule type" value="Genomic_DNA"/>
</dbReference>
<evidence type="ECO:0000313" key="3">
    <source>
        <dbReference type="Proteomes" id="UP001211065"/>
    </source>
</evidence>
<feature type="compositionally biased region" description="Basic and acidic residues" evidence="1">
    <location>
        <begin position="201"/>
        <end position="228"/>
    </location>
</feature>
<proteinExistence type="predicted"/>
<reference evidence="2" key="1">
    <citation type="submission" date="2020-05" db="EMBL/GenBank/DDBJ databases">
        <title>Phylogenomic resolution of chytrid fungi.</title>
        <authorList>
            <person name="Stajich J.E."/>
            <person name="Amses K."/>
            <person name="Simmons R."/>
            <person name="Seto K."/>
            <person name="Myers J."/>
            <person name="Bonds A."/>
            <person name="Quandt C.A."/>
            <person name="Barry K."/>
            <person name="Liu P."/>
            <person name="Grigoriev I."/>
            <person name="Longcore J.E."/>
            <person name="James T.Y."/>
        </authorList>
    </citation>
    <scope>NUCLEOTIDE SEQUENCE</scope>
    <source>
        <strain evidence="2">JEL0476</strain>
    </source>
</reference>
<accession>A0AAD5XZY0</accession>
<protein>
    <submittedName>
        <fullName evidence="2">Uncharacterized protein</fullName>
    </submittedName>
</protein>
<comment type="caution">
    <text evidence="2">The sequence shown here is derived from an EMBL/GenBank/DDBJ whole genome shotgun (WGS) entry which is preliminary data.</text>
</comment>
<gene>
    <name evidence="2" type="ORF">HK099_000752</name>
</gene>
<feature type="region of interest" description="Disordered" evidence="1">
    <location>
        <begin position="90"/>
        <end position="156"/>
    </location>
</feature>
<dbReference type="AlphaFoldDB" id="A0AAD5XZY0"/>
<dbReference type="Proteomes" id="UP001211065">
    <property type="component" value="Unassembled WGS sequence"/>
</dbReference>
<evidence type="ECO:0000256" key="1">
    <source>
        <dbReference type="SAM" id="MobiDB-lite"/>
    </source>
</evidence>
<keyword evidence="3" id="KW-1185">Reference proteome</keyword>
<feature type="compositionally biased region" description="Basic and acidic residues" evidence="1">
    <location>
        <begin position="115"/>
        <end position="124"/>
    </location>
</feature>
<organism evidence="2 3">
    <name type="scientific">Clydaea vesicula</name>
    <dbReference type="NCBI Taxonomy" id="447962"/>
    <lineage>
        <taxon>Eukaryota</taxon>
        <taxon>Fungi</taxon>
        <taxon>Fungi incertae sedis</taxon>
        <taxon>Chytridiomycota</taxon>
        <taxon>Chytridiomycota incertae sedis</taxon>
        <taxon>Chytridiomycetes</taxon>
        <taxon>Lobulomycetales</taxon>
        <taxon>Lobulomycetaceae</taxon>
        <taxon>Clydaea</taxon>
    </lineage>
</organism>
<name>A0AAD5XZY0_9FUNG</name>
<feature type="compositionally biased region" description="Basic and acidic residues" evidence="1">
    <location>
        <begin position="255"/>
        <end position="275"/>
    </location>
</feature>
<evidence type="ECO:0000313" key="2">
    <source>
        <dbReference type="EMBL" id="KAJ3223732.1"/>
    </source>
</evidence>
<sequence>MSLVKKTLEASETDSNFDFDSYLVDLIIKDAKSINNKNTNFSPSFNEVDEAYHLKPNIKPNKIFLENTIVNTTQHNNSLLKKLNITTRNDSAKFSSKSSNSKSTTHSITSKKRKNSELETSDWKRKYKTGAEDDSELNKPNNNTDKQQKGIAKGRGFMEEGADRLDKYFNKNYNPNLDADNFDDTNMDIYVENLIEFAEEKKKEKKEAKKKKKEENRKKKELEKEEKSRLKKLKKKSDKREEKEVVCVDSQSDSDDSKYRRKDTNSKSNFDDGKQKDADIFIPLDVKKPIRLDLPTKW</sequence>
<feature type="region of interest" description="Disordered" evidence="1">
    <location>
        <begin position="201"/>
        <end position="275"/>
    </location>
</feature>
<feature type="compositionally biased region" description="Low complexity" evidence="1">
    <location>
        <begin position="92"/>
        <end position="108"/>
    </location>
</feature>